<dbReference type="EMBL" id="AP014631">
    <property type="protein sequence ID" value="BAP39794.1"/>
    <property type="molecule type" value="Genomic_DNA"/>
</dbReference>
<feature type="signal peptide" evidence="1">
    <location>
        <begin position="1"/>
        <end position="19"/>
    </location>
</feature>
<evidence type="ECO:0000313" key="3">
    <source>
        <dbReference type="Proteomes" id="UP000031641"/>
    </source>
</evidence>
<evidence type="ECO:0000313" key="2">
    <source>
        <dbReference type="EMBL" id="BAP39794.1"/>
    </source>
</evidence>
<evidence type="ECO:0008006" key="4">
    <source>
        <dbReference type="Google" id="ProtNLM"/>
    </source>
</evidence>
<dbReference type="HOGENOM" id="CLU_359747_0_0_14"/>
<dbReference type="PROSITE" id="PS51257">
    <property type="entry name" value="PROKAR_LIPOPROTEIN"/>
    <property type="match status" value="1"/>
</dbReference>
<dbReference type="STRING" id="29554.MCAN360_0775"/>
<evidence type="ECO:0000256" key="1">
    <source>
        <dbReference type="SAM" id="SignalP"/>
    </source>
</evidence>
<feature type="chain" id="PRO_5001720119" description="Lipoprotein" evidence="1">
    <location>
        <begin position="20"/>
        <end position="778"/>
    </location>
</feature>
<name>A0A077LCI7_9BACT</name>
<gene>
    <name evidence="2" type="ORF">MCAN360_0775</name>
</gene>
<keyword evidence="1" id="KW-0732">Signal</keyword>
<sequence>MKKKLLFLSQAILFTPLFAISCSKNNFNTDKFHFIEKNNFANDYGDFSYLKDNHISKNINKINLATSAKLIRVQASQQPLIDFRDNIVLNPSELSYKFEWANKITVENKDKTFIFTNDNTDFVNYNEKKENNKNQFFPKKDKGNGFDNPYLFVPSSNENSINHKDFQKSLLVAKSITFSMNEQKNVWIDYYGNLTNKNNLINIKSFKLGLLAKMLRNKNFREEFAKKNNISLDKYREIHLKIDGFDLYNYLKNLKIDVEKLLDFNSDNLVLKTVDNSYTDLNLIFQNLFIIKNYFDAIPYEIIKNQFDIINKNLNWFFNYGKDYKNRFFASSYYIQNLNNKKTVLKLNPFYKKNNEQNLRQITIEYNLLPISYNTFSLQSVNAFKQNIISKINYENLNINEKEHILKEFNKYNFSYQKNYNRFKLRNNLIINTNPKLNSPYMNLNFLKIFYGLNKKNEFKLTKNNLIFQSLFNNLINQYSIINDSEDVWLSQAPENLVIKAKNDVLNINELKDSFNQISKPIILDINNKKFNNTFQFQNQNKLLNPKIISNEEKIKSFWFKKIKENLVKLIDEFYLNQNNSEDIFVNIPIFNTFNNQFINEKINLIKQTLNSIHNKLKIQITLIDNYEKYNDFFKLNKSIYKEIKFNLFEGNTIEYLKNQILNKDINLDFYSKFIFLNKNFYKNIYPQLIKIQEFNHINKLNLVNLELFLSNLTVEDQLSLINEINNLISYTISFNNSVNISSFSKIVFQKHFIKPLSWNNLNYFQDIKVIGGENENQ</sequence>
<accession>A0A077LCI7</accession>
<keyword evidence="3" id="KW-1185">Reference proteome</keyword>
<dbReference type="Proteomes" id="UP000031641">
    <property type="component" value="Chromosome"/>
</dbReference>
<dbReference type="OrthoDB" id="401341at2"/>
<dbReference type="KEGG" id="mcan:MCAN360_0775"/>
<proteinExistence type="predicted"/>
<dbReference type="RefSeq" id="WP_045434308.1">
    <property type="nucleotide sequence ID" value="NZ_AP014631.1"/>
</dbReference>
<dbReference type="NCBIfam" id="NF045850">
    <property type="entry name" value="ABC_Mplas_LP"/>
    <property type="match status" value="1"/>
</dbReference>
<protein>
    <recommendedName>
        <fullName evidence="4">Lipoprotein</fullName>
    </recommendedName>
</protein>
<reference evidence="3" key="1">
    <citation type="journal article" date="2014" name="Genome Announc.">
        <title>Complete Genome Sequence of Mycoplasma canadense Strain HAZ 360_1 from Bovine Mastitic Milk in Japan.</title>
        <authorList>
            <person name="Hata E."/>
        </authorList>
    </citation>
    <scope>NUCLEOTIDE SEQUENCE [LARGE SCALE GENOMIC DNA]</scope>
    <source>
        <strain evidence="3">HAZ360_1</strain>
    </source>
</reference>
<dbReference type="AlphaFoldDB" id="A0A077LCI7"/>
<organism evidence="2 3">
    <name type="scientific">Metamycoplasma canadense</name>
    <dbReference type="NCBI Taxonomy" id="29554"/>
    <lineage>
        <taxon>Bacteria</taxon>
        <taxon>Bacillati</taxon>
        <taxon>Mycoplasmatota</taxon>
        <taxon>Mycoplasmoidales</taxon>
        <taxon>Metamycoplasmataceae</taxon>
        <taxon>Metamycoplasma</taxon>
    </lineage>
</organism>